<feature type="chain" id="PRO_5040265331" evidence="2">
    <location>
        <begin position="22"/>
        <end position="651"/>
    </location>
</feature>
<feature type="signal peptide" evidence="2">
    <location>
        <begin position="1"/>
        <end position="21"/>
    </location>
</feature>
<dbReference type="PANTHER" id="PTHR47842:SF1">
    <property type="entry name" value="DUF676 DOMAIN-CONTAINING PROTEIN"/>
    <property type="match status" value="1"/>
</dbReference>
<feature type="compositionally biased region" description="Low complexity" evidence="1">
    <location>
        <begin position="168"/>
        <end position="179"/>
    </location>
</feature>
<gene>
    <name evidence="3" type="ORF">E8E13_010040</name>
</gene>
<protein>
    <submittedName>
        <fullName evidence="3">Uncharacterized protein</fullName>
    </submittedName>
</protein>
<evidence type="ECO:0000313" key="3">
    <source>
        <dbReference type="EMBL" id="KAF3009794.1"/>
    </source>
</evidence>
<dbReference type="Proteomes" id="UP000801428">
    <property type="component" value="Unassembled WGS sequence"/>
</dbReference>
<reference evidence="3" key="1">
    <citation type="submission" date="2019-04" db="EMBL/GenBank/DDBJ databases">
        <title>Sequencing of skin fungus with MAO and IRED activity.</title>
        <authorList>
            <person name="Marsaioli A.J."/>
            <person name="Bonatto J.M.C."/>
            <person name="Reis Junior O."/>
        </authorList>
    </citation>
    <scope>NUCLEOTIDE SEQUENCE</scope>
    <source>
        <strain evidence="3">30M1</strain>
    </source>
</reference>
<feature type="region of interest" description="Disordered" evidence="1">
    <location>
        <begin position="112"/>
        <end position="201"/>
    </location>
</feature>
<evidence type="ECO:0000313" key="4">
    <source>
        <dbReference type="Proteomes" id="UP000801428"/>
    </source>
</evidence>
<dbReference type="OrthoDB" id="442243at2759"/>
<dbReference type="PANTHER" id="PTHR47842">
    <property type="entry name" value="EXPRESSED PROTEIN"/>
    <property type="match status" value="1"/>
</dbReference>
<dbReference type="AlphaFoldDB" id="A0A9P4TNS3"/>
<feature type="compositionally biased region" description="Basic and acidic residues" evidence="1">
    <location>
        <begin position="641"/>
        <end position="651"/>
    </location>
</feature>
<comment type="caution">
    <text evidence="3">The sequence shown here is derived from an EMBL/GenBank/DDBJ whole genome shotgun (WGS) entry which is preliminary data.</text>
</comment>
<evidence type="ECO:0000256" key="2">
    <source>
        <dbReference type="SAM" id="SignalP"/>
    </source>
</evidence>
<dbReference type="Gene3D" id="3.40.50.1820">
    <property type="entry name" value="alpha/beta hydrolase"/>
    <property type="match status" value="1"/>
</dbReference>
<sequence>MHTSSLSVAVYGALFTGLVAATGGQISLSSFTPRIDNLPSQCKSVYNTKIDSCVSSDFSLGATCSSDCVAGLAKIGAAVKSSCADVDVGETSIIGVFQNDLGISALCPNNKQTSSSSSSSAASRTTLQSSARTSATATITSSSTTSTPSSASTSSSLNIDTTVTSSQPTTAAPTLVTAPSKAPRPNGASSQLSNSDSGGGSPFDVVATGNAAQSHITMATLSTLLAIGGDNTFGTFPSHLKALLQHALPKVTVMTITYPKYETRGDLQECVGRFKEWLQNKVIDLEVANSTPSPTVDPSVHTILVGHSMGGIVAAETLLSIIGDSPVPSLQNSQTQDRSTGSLSEASMLMFPYIQGILAFDTPYLGIAPGVVAHGAERHWNTASSAYSAYNNLAGAFGWGQKSPASTPIDTSKRLPAPNSTGDAASAPLWQRYGKVAMFAGAAGAIAAGGAAAYMKKDQITQGVSWATSHLEFVGSLARPEELKKRLAAIVKLSKDHNLGFCNIYTTLGHAVDTQKGDSWTGKVPGRDRTFCNIPKGELRNYFIPANNDKLEAETLAHMGMFNARSNPGYYTLSEVAKEQIIDWAESSTWYEESEGPLSKEDEEEAELVMKPDVEEVLGTEDLDEEFEHVKRAASAELSEEEKRSGKKQEL</sequence>
<feature type="compositionally biased region" description="Polar residues" evidence="1">
    <location>
        <begin position="187"/>
        <end position="196"/>
    </location>
</feature>
<accession>A0A9P4TNS3</accession>
<proteinExistence type="predicted"/>
<organism evidence="3 4">
    <name type="scientific">Curvularia kusanoi</name>
    <name type="common">Cochliobolus kusanoi</name>
    <dbReference type="NCBI Taxonomy" id="90978"/>
    <lineage>
        <taxon>Eukaryota</taxon>
        <taxon>Fungi</taxon>
        <taxon>Dikarya</taxon>
        <taxon>Ascomycota</taxon>
        <taxon>Pezizomycotina</taxon>
        <taxon>Dothideomycetes</taxon>
        <taxon>Pleosporomycetidae</taxon>
        <taxon>Pleosporales</taxon>
        <taxon>Pleosporineae</taxon>
        <taxon>Pleosporaceae</taxon>
        <taxon>Curvularia</taxon>
    </lineage>
</organism>
<dbReference type="SUPFAM" id="SSF53474">
    <property type="entry name" value="alpha/beta-Hydrolases"/>
    <property type="match status" value="2"/>
</dbReference>
<feature type="compositionally biased region" description="Polar residues" evidence="1">
    <location>
        <begin position="157"/>
        <end position="167"/>
    </location>
</feature>
<keyword evidence="2" id="KW-0732">Signal</keyword>
<name>A0A9P4TNS3_CURKU</name>
<dbReference type="InterPro" id="IPR029058">
    <property type="entry name" value="AB_hydrolase_fold"/>
</dbReference>
<feature type="region of interest" description="Disordered" evidence="1">
    <location>
        <begin position="632"/>
        <end position="651"/>
    </location>
</feature>
<feature type="compositionally biased region" description="Low complexity" evidence="1">
    <location>
        <begin position="113"/>
        <end position="156"/>
    </location>
</feature>
<keyword evidence="4" id="KW-1185">Reference proteome</keyword>
<dbReference type="EMBL" id="SWKU01000002">
    <property type="protein sequence ID" value="KAF3009794.1"/>
    <property type="molecule type" value="Genomic_DNA"/>
</dbReference>
<evidence type="ECO:0000256" key="1">
    <source>
        <dbReference type="SAM" id="MobiDB-lite"/>
    </source>
</evidence>